<dbReference type="PANTHER" id="PTHR10357">
    <property type="entry name" value="ALPHA-AMYLASE FAMILY MEMBER"/>
    <property type="match status" value="1"/>
</dbReference>
<dbReference type="GO" id="GO:0005975">
    <property type="term" value="P:carbohydrate metabolic process"/>
    <property type="evidence" value="ECO:0007669"/>
    <property type="project" value="InterPro"/>
</dbReference>
<name>A0A921E8R3_9BACT</name>
<dbReference type="EMBL" id="DYXT01000038">
    <property type="protein sequence ID" value="HJE39578.1"/>
    <property type="molecule type" value="Genomic_DNA"/>
</dbReference>
<evidence type="ECO:0000256" key="2">
    <source>
        <dbReference type="ARBA" id="ARBA00022723"/>
    </source>
</evidence>
<proteinExistence type="predicted"/>
<accession>A0A921E8R3</accession>
<feature type="chain" id="PRO_5036674853" evidence="4">
    <location>
        <begin position="24"/>
        <end position="1128"/>
    </location>
</feature>
<dbReference type="InterPro" id="IPR006047">
    <property type="entry name" value="GH13_cat_dom"/>
</dbReference>
<comment type="cofactor">
    <cofactor evidence="1">
        <name>Ca(2+)</name>
        <dbReference type="ChEBI" id="CHEBI:29108"/>
    </cofactor>
</comment>
<dbReference type="InterPro" id="IPR059177">
    <property type="entry name" value="GH29D-like_dom"/>
</dbReference>
<dbReference type="PANTHER" id="PTHR10357:SF215">
    <property type="entry name" value="ALPHA-AMYLASE 1"/>
    <property type="match status" value="1"/>
</dbReference>
<dbReference type="SUPFAM" id="SSF51011">
    <property type="entry name" value="Glycosyl hydrolase domain"/>
    <property type="match status" value="1"/>
</dbReference>
<dbReference type="Gene3D" id="3.20.20.80">
    <property type="entry name" value="Glycosidases"/>
    <property type="match status" value="2"/>
</dbReference>
<dbReference type="Pfam" id="PF00128">
    <property type="entry name" value="Alpha-amylase"/>
    <property type="match status" value="1"/>
</dbReference>
<comment type="caution">
    <text evidence="6">The sequence shown here is derived from an EMBL/GenBank/DDBJ whole genome shotgun (WGS) entry which is preliminary data.</text>
</comment>
<dbReference type="InterPro" id="IPR017853">
    <property type="entry name" value="GH"/>
</dbReference>
<keyword evidence="3 4" id="KW-0732">Signal</keyword>
<dbReference type="InterPro" id="IPR031965">
    <property type="entry name" value="CBM26"/>
</dbReference>
<dbReference type="Proteomes" id="UP000711407">
    <property type="component" value="Unassembled WGS sequence"/>
</dbReference>
<evidence type="ECO:0000256" key="1">
    <source>
        <dbReference type="ARBA" id="ARBA00001913"/>
    </source>
</evidence>
<keyword evidence="2" id="KW-0479">Metal-binding</keyword>
<dbReference type="Pfam" id="PF16738">
    <property type="entry name" value="CBM26"/>
    <property type="match status" value="2"/>
</dbReference>
<evidence type="ECO:0000256" key="4">
    <source>
        <dbReference type="SAM" id="SignalP"/>
    </source>
</evidence>
<dbReference type="AlphaFoldDB" id="A0A921E8R3"/>
<evidence type="ECO:0000259" key="5">
    <source>
        <dbReference type="SMART" id="SM00642"/>
    </source>
</evidence>
<feature type="signal peptide" evidence="4">
    <location>
        <begin position="1"/>
        <end position="23"/>
    </location>
</feature>
<dbReference type="Pfam" id="PF13290">
    <property type="entry name" value="CHB_HEX_C_1"/>
    <property type="match status" value="1"/>
</dbReference>
<dbReference type="Gene3D" id="2.60.40.10">
    <property type="entry name" value="Immunoglobulins"/>
    <property type="match status" value="2"/>
</dbReference>
<dbReference type="SUPFAM" id="SSF51445">
    <property type="entry name" value="(Trans)glycosidases"/>
    <property type="match status" value="1"/>
</dbReference>
<sequence length="1128" mass="124726">MNLKKMLLGGMVALGTLGQQAMASAEFNANRTDFRDETIYFAMTTRFYDGDPKNNVCTWDKQEQQISTKDPAWRGDFAGLIEKLDYIKALGFTAIWITPVVQNGSGIDYHGYHAMDMSSVDLRYESRTEWGSEKDVDFQDLIDAAHAKGMKIVLDVVLQHTGNFGEVNINPLFTRNQNIRNQASIEACMKPDNERLGGASYWKLPNEGSVTQYSERFKYFKNPQYDTQNIYHHYGTGWNWDLPNRWWGQIAGDCVDLNTENDYVAQYIVDCYGKFIEMGVDAFRIDTTGHISPLTFNTQFIPQFHEIANRPEVKAKRLNGVDFYMFGECCQRFQGSVVYRDQPNLSSYFYTWKSDQSLMDQFKASSSLSWWEQQNLPEGHDSPVGPMAVCESDTQDKPRSNNVWMQNGQWHEPDYSQASGFNVIDFPVHYSFSSVSSIMGLFSQDNYYNDASFNVVYVDSHDYSPGPNDGIRFNGGTSQWAENLSWMFTFRGIPCIYYGSEVEFMAGKTIDDGMSTALNNTGRAYFGHYLEGDVTATDFAEYTASGQVAATLKGDLAHHIQQLNKIRAAIPALRKGQYTFDGCSADGGWAFKRAYKDSYALVAVNGGATFSDVPAGTYTDIVTGQTYTGGGSITVTAPSTQGQLRVLVKDWTGGKVVEDGKFIYTSSPVAQGGNPTATDPGASFFYTKADAVDESVGMNFSPNGGSFKTETLTVTVTLTAGATSGTYTVAGQSTQTINQGESKTFTVGAGMSYGETVTVSWTATGKEGNESGTVTYKKVDPNAVITVFCKASTAPNLYAWRTGTETSLNGAWPGTKMSQTTEVNGQTFYYQDFPGEEDISIIFNNGSAKTGDITGITESVYYEYDGNTTATKLDIPVGPTKPSVSASPASGTTFNESIKVTLSSSVDIHYTINGDEPNASSPVYNEPLTFYETTTLKTYVENEVGSNVQTFIYTKTDTPVGDDVCVYYDGNWTNVSIYVYNDGGSMTSWDNAPAMTIDPATGYYMYTLPEEFETSQVIFKSNGQQYPGQNQPGLQVNGKSMIYHHNTNEWVEYTPLGFEDITDMNANKLDIQVIGGQLVIYSEQQTSIDVTSLTGQRHTIYLYPGVNTVESLANGFYVVEGQKVMLNR</sequence>
<protein>
    <submittedName>
        <fullName evidence="6">Starch-binding protein</fullName>
    </submittedName>
</protein>
<dbReference type="SMART" id="SM00642">
    <property type="entry name" value="Aamy"/>
    <property type="match status" value="1"/>
</dbReference>
<gene>
    <name evidence="6" type="ORF">K8V47_07475</name>
</gene>
<organism evidence="6 7">
    <name type="scientific">Candidatus Amulumruptor caecigallinarius</name>
    <dbReference type="NCBI Taxonomy" id="2109911"/>
    <lineage>
        <taxon>Bacteria</taxon>
        <taxon>Pseudomonadati</taxon>
        <taxon>Bacteroidota</taxon>
        <taxon>Bacteroidia</taxon>
        <taxon>Bacteroidales</taxon>
        <taxon>Muribaculaceae</taxon>
        <taxon>Candidatus Amulumruptor</taxon>
    </lineage>
</organism>
<dbReference type="GO" id="GO:0046872">
    <property type="term" value="F:metal ion binding"/>
    <property type="evidence" value="ECO:0007669"/>
    <property type="project" value="UniProtKB-KW"/>
</dbReference>
<feature type="domain" description="Glycosyl hydrolase family 13 catalytic" evidence="5">
    <location>
        <begin position="41"/>
        <end position="551"/>
    </location>
</feature>
<dbReference type="InterPro" id="IPR013783">
    <property type="entry name" value="Ig-like_fold"/>
</dbReference>
<reference evidence="6" key="2">
    <citation type="submission" date="2021-09" db="EMBL/GenBank/DDBJ databases">
        <authorList>
            <person name="Gilroy R."/>
        </authorList>
    </citation>
    <scope>NUCLEOTIDE SEQUENCE</scope>
    <source>
        <strain evidence="6">4100</strain>
    </source>
</reference>
<evidence type="ECO:0000313" key="7">
    <source>
        <dbReference type="Proteomes" id="UP000711407"/>
    </source>
</evidence>
<reference evidence="6" key="1">
    <citation type="journal article" date="2021" name="PeerJ">
        <title>Extensive microbial diversity within the chicken gut microbiome revealed by metagenomics and culture.</title>
        <authorList>
            <person name="Gilroy R."/>
            <person name="Ravi A."/>
            <person name="Getino M."/>
            <person name="Pursley I."/>
            <person name="Horton D.L."/>
            <person name="Alikhan N.F."/>
            <person name="Baker D."/>
            <person name="Gharbi K."/>
            <person name="Hall N."/>
            <person name="Watson M."/>
            <person name="Adriaenssens E.M."/>
            <person name="Foster-Nyarko E."/>
            <person name="Jarju S."/>
            <person name="Secka A."/>
            <person name="Antonio M."/>
            <person name="Oren A."/>
            <person name="Chaudhuri R.R."/>
            <person name="La Ragione R."/>
            <person name="Hildebrand F."/>
            <person name="Pallen M.J."/>
        </authorList>
    </citation>
    <scope>NUCLEOTIDE SEQUENCE</scope>
    <source>
        <strain evidence="6">4100</strain>
    </source>
</reference>
<evidence type="ECO:0000313" key="6">
    <source>
        <dbReference type="EMBL" id="HJE39578.1"/>
    </source>
</evidence>
<evidence type="ECO:0000256" key="3">
    <source>
        <dbReference type="ARBA" id="ARBA00022729"/>
    </source>
</evidence>